<sequence length="270" mass="30846">MSLNEVQMNPCKDNGAIVGTILPDKKSCLNFCGRNTYNNISDLKKKINLSDELILGHIHSVTTDIRFTLFSCLFPKVLPLWCSGTILILLAVLYSSPDGGFPIFIFTIIWLAIFFIGLYGCIITRKFLRLGLAQCVMEANLKLMKNNLLLYVNDCGDSLCIKYGLVFIRYNLSECHSDTMKLIRIHNANQPIKIDIEEASIDKLATKYLTKHVQEYMKAVFKGRLLFPRSPREGVSEFSPKHNATSWCLCQYVEKFQFNKQSKSILDYFI</sequence>
<reference evidence="2" key="1">
    <citation type="submission" date="2014-07" db="EMBL/GenBank/DDBJ databases">
        <authorList>
            <person name="Martin A.A"/>
            <person name="De Silva N."/>
        </authorList>
    </citation>
    <scope>NUCLEOTIDE SEQUENCE</scope>
</reference>
<evidence type="ECO:0000313" key="3">
    <source>
        <dbReference type="WBParaSite" id="SVE_0975900.1"/>
    </source>
</evidence>
<keyword evidence="1" id="KW-0472">Membrane</keyword>
<dbReference type="WBParaSite" id="SVE_0975900.1">
    <property type="protein sequence ID" value="SVE_0975900.1"/>
    <property type="gene ID" value="SVE_0975900"/>
</dbReference>
<dbReference type="Proteomes" id="UP000035680">
    <property type="component" value="Unassembled WGS sequence"/>
</dbReference>
<dbReference type="PANTHER" id="PTHR31193:SF1">
    <property type="entry name" value="TRANSMEMBRANE PROTEIN 268"/>
    <property type="match status" value="1"/>
</dbReference>
<dbReference type="InterPro" id="IPR028054">
    <property type="entry name" value="DUF4481"/>
</dbReference>
<keyword evidence="2" id="KW-1185">Reference proteome</keyword>
<keyword evidence="1" id="KW-1133">Transmembrane helix</keyword>
<feature type="transmembrane region" description="Helical" evidence="1">
    <location>
        <begin position="77"/>
        <end position="95"/>
    </location>
</feature>
<reference evidence="3" key="2">
    <citation type="submission" date="2015-08" db="UniProtKB">
        <authorList>
            <consortium name="WormBaseParasite"/>
        </authorList>
    </citation>
    <scope>IDENTIFICATION</scope>
</reference>
<proteinExistence type="predicted"/>
<organism evidence="2 3">
    <name type="scientific">Strongyloides venezuelensis</name>
    <name type="common">Threadworm</name>
    <dbReference type="NCBI Taxonomy" id="75913"/>
    <lineage>
        <taxon>Eukaryota</taxon>
        <taxon>Metazoa</taxon>
        <taxon>Ecdysozoa</taxon>
        <taxon>Nematoda</taxon>
        <taxon>Chromadorea</taxon>
        <taxon>Rhabditida</taxon>
        <taxon>Tylenchina</taxon>
        <taxon>Panagrolaimomorpha</taxon>
        <taxon>Strongyloidoidea</taxon>
        <taxon>Strongyloididae</taxon>
        <taxon>Strongyloides</taxon>
    </lineage>
</organism>
<protein>
    <submittedName>
        <fullName evidence="3">Transmembrane protein 186</fullName>
    </submittedName>
</protein>
<dbReference type="PANTHER" id="PTHR31193">
    <property type="entry name" value="TRANSMEMBRANE PROTEIN C9ORF91"/>
    <property type="match status" value="1"/>
</dbReference>
<dbReference type="STRING" id="75913.A0A0K0FL44"/>
<accession>A0A0K0FL44</accession>
<evidence type="ECO:0000313" key="2">
    <source>
        <dbReference type="Proteomes" id="UP000035680"/>
    </source>
</evidence>
<keyword evidence="1" id="KW-0812">Transmembrane</keyword>
<evidence type="ECO:0000256" key="1">
    <source>
        <dbReference type="SAM" id="Phobius"/>
    </source>
</evidence>
<name>A0A0K0FL44_STRVS</name>
<dbReference type="AlphaFoldDB" id="A0A0K0FL44"/>
<feature type="transmembrane region" description="Helical" evidence="1">
    <location>
        <begin position="101"/>
        <end position="122"/>
    </location>
</feature>